<reference evidence="23" key="1">
    <citation type="submission" date="2020-05" db="EMBL/GenBank/DDBJ databases">
        <title>Phylogenomic resolution of chytrid fungi.</title>
        <authorList>
            <person name="Stajich J.E."/>
            <person name="Amses K."/>
            <person name="Simmons R."/>
            <person name="Seto K."/>
            <person name="Myers J."/>
            <person name="Bonds A."/>
            <person name="Quandt C.A."/>
            <person name="Barry K."/>
            <person name="Liu P."/>
            <person name="Grigoriev I."/>
            <person name="Longcore J.E."/>
            <person name="James T.Y."/>
        </authorList>
    </citation>
    <scope>NUCLEOTIDE SEQUENCE</scope>
    <source>
        <strain evidence="23">JEL0513</strain>
    </source>
</reference>
<keyword evidence="17 21" id="KW-0472">Membrane</keyword>
<evidence type="ECO:0000313" key="24">
    <source>
        <dbReference type="Proteomes" id="UP001211907"/>
    </source>
</evidence>
<evidence type="ECO:0000256" key="3">
    <source>
        <dbReference type="ARBA" id="ARBA00004651"/>
    </source>
</evidence>
<organism evidence="23 24">
    <name type="scientific">Physocladia obscura</name>
    <dbReference type="NCBI Taxonomy" id="109957"/>
    <lineage>
        <taxon>Eukaryota</taxon>
        <taxon>Fungi</taxon>
        <taxon>Fungi incertae sedis</taxon>
        <taxon>Chytridiomycota</taxon>
        <taxon>Chytridiomycota incertae sedis</taxon>
        <taxon>Chytridiomycetes</taxon>
        <taxon>Chytridiales</taxon>
        <taxon>Chytriomycetaceae</taxon>
        <taxon>Physocladia</taxon>
    </lineage>
</organism>
<evidence type="ECO:0000256" key="21">
    <source>
        <dbReference type="SAM" id="Phobius"/>
    </source>
</evidence>
<dbReference type="InterPro" id="IPR010989">
    <property type="entry name" value="SNARE"/>
</dbReference>
<keyword evidence="13" id="KW-0442">Lipid degradation</keyword>
<evidence type="ECO:0000256" key="18">
    <source>
        <dbReference type="ARBA" id="ARBA00024531"/>
    </source>
</evidence>
<evidence type="ECO:0000256" key="5">
    <source>
        <dbReference type="ARBA" id="ARBA00022448"/>
    </source>
</evidence>
<dbReference type="Gene3D" id="1.20.58.400">
    <property type="entry name" value="t-snare proteins"/>
    <property type="match status" value="1"/>
</dbReference>
<dbReference type="CDD" id="cd15862">
    <property type="entry name" value="SNARE_Vti1"/>
    <property type="match status" value="1"/>
</dbReference>
<evidence type="ECO:0000256" key="15">
    <source>
        <dbReference type="ARBA" id="ARBA00023054"/>
    </source>
</evidence>
<accession>A0AAD5TAM0</accession>
<feature type="transmembrane region" description="Helical" evidence="21">
    <location>
        <begin position="199"/>
        <end position="218"/>
    </location>
</feature>
<dbReference type="Gene3D" id="1.20.5.110">
    <property type="match status" value="1"/>
</dbReference>
<keyword evidence="16" id="KW-0443">Lipid metabolism</keyword>
<dbReference type="InterPro" id="IPR052214">
    <property type="entry name" value="DAG_Lipase-Related"/>
</dbReference>
<gene>
    <name evidence="23" type="ORF">HK100_012717</name>
</gene>
<dbReference type="PANTHER" id="PTHR45792:SF8">
    <property type="entry name" value="DIACYLGLYCEROL LIPASE-ALPHA"/>
    <property type="match status" value="1"/>
</dbReference>
<dbReference type="GO" id="GO:0016192">
    <property type="term" value="P:vesicle-mediated transport"/>
    <property type="evidence" value="ECO:0007669"/>
    <property type="project" value="InterPro"/>
</dbReference>
<comment type="cofactor">
    <cofactor evidence="1">
        <name>Ca(2+)</name>
        <dbReference type="ChEBI" id="CHEBI:29108"/>
    </cofactor>
</comment>
<evidence type="ECO:0000256" key="17">
    <source>
        <dbReference type="ARBA" id="ARBA00023136"/>
    </source>
</evidence>
<feature type="compositionally biased region" description="Polar residues" evidence="20">
    <location>
        <begin position="479"/>
        <end position="497"/>
    </location>
</feature>
<dbReference type="GO" id="GO:0005886">
    <property type="term" value="C:plasma membrane"/>
    <property type="evidence" value="ECO:0007669"/>
    <property type="project" value="UniProtKB-SubCell"/>
</dbReference>
<dbReference type="PANTHER" id="PTHR45792">
    <property type="entry name" value="DIACYLGLYCEROL LIPASE HOMOLOG-RELATED"/>
    <property type="match status" value="1"/>
</dbReference>
<evidence type="ECO:0000256" key="10">
    <source>
        <dbReference type="ARBA" id="ARBA00022801"/>
    </source>
</evidence>
<dbReference type="GO" id="GO:0046340">
    <property type="term" value="P:diacylglycerol catabolic process"/>
    <property type="evidence" value="ECO:0007669"/>
    <property type="project" value="TreeGrafter"/>
</dbReference>
<keyword evidence="24" id="KW-1185">Reference proteome</keyword>
<keyword evidence="8 21" id="KW-0812">Transmembrane</keyword>
<keyword evidence="10" id="KW-0378">Hydrolase</keyword>
<feature type="region of interest" description="Disordered" evidence="20">
    <location>
        <begin position="102"/>
        <end position="122"/>
    </location>
</feature>
<keyword evidence="5" id="KW-0813">Transport</keyword>
<keyword evidence="11" id="KW-0106">Calcium</keyword>
<protein>
    <recommendedName>
        <fullName evidence="19">sn-1-specific diacylglycerol lipase</fullName>
        <ecNumber evidence="19">3.1.1.116</ecNumber>
    </recommendedName>
</protein>
<evidence type="ECO:0000256" key="19">
    <source>
        <dbReference type="ARBA" id="ARBA00026104"/>
    </source>
</evidence>
<keyword evidence="12" id="KW-0653">Protein transport</keyword>
<evidence type="ECO:0000256" key="1">
    <source>
        <dbReference type="ARBA" id="ARBA00001913"/>
    </source>
</evidence>
<keyword evidence="15" id="KW-0175">Coiled coil</keyword>
<evidence type="ECO:0000256" key="7">
    <source>
        <dbReference type="ARBA" id="ARBA00022553"/>
    </source>
</evidence>
<dbReference type="EMBL" id="JADGJH010000095">
    <property type="protein sequence ID" value="KAJ3138456.1"/>
    <property type="molecule type" value="Genomic_DNA"/>
</dbReference>
<evidence type="ECO:0000256" key="4">
    <source>
        <dbReference type="ARBA" id="ARBA00006108"/>
    </source>
</evidence>
<evidence type="ECO:0000256" key="2">
    <source>
        <dbReference type="ARBA" id="ARBA00004211"/>
    </source>
</evidence>
<comment type="similarity">
    <text evidence="4">Belongs to the VTI1 family.</text>
</comment>
<feature type="compositionally biased region" description="Polar residues" evidence="20">
    <location>
        <begin position="419"/>
        <end position="442"/>
    </location>
</feature>
<name>A0AAD5TAM0_9FUNG</name>
<dbReference type="GO" id="GO:0019369">
    <property type="term" value="P:arachidonate metabolic process"/>
    <property type="evidence" value="ECO:0007669"/>
    <property type="project" value="TreeGrafter"/>
</dbReference>
<dbReference type="Pfam" id="PF12352">
    <property type="entry name" value="V-SNARE_C"/>
    <property type="match status" value="1"/>
</dbReference>
<dbReference type="Gene3D" id="3.40.50.1820">
    <property type="entry name" value="alpha/beta hydrolase"/>
    <property type="match status" value="1"/>
</dbReference>
<evidence type="ECO:0000256" key="20">
    <source>
        <dbReference type="SAM" id="MobiDB-lite"/>
    </source>
</evidence>
<comment type="subcellular location">
    <subcellularLocation>
        <location evidence="3">Cell membrane</location>
        <topology evidence="3">Multi-pass membrane protein</topology>
    </subcellularLocation>
    <subcellularLocation>
        <location evidence="2">Membrane</location>
        <topology evidence="2">Single-pass type IV membrane protein</topology>
    </subcellularLocation>
</comment>
<keyword evidence="6" id="KW-1003">Cell membrane</keyword>
<evidence type="ECO:0000256" key="16">
    <source>
        <dbReference type="ARBA" id="ARBA00023098"/>
    </source>
</evidence>
<keyword evidence="9" id="KW-0479">Metal-binding</keyword>
<evidence type="ECO:0000256" key="8">
    <source>
        <dbReference type="ARBA" id="ARBA00022692"/>
    </source>
</evidence>
<feature type="domain" description="Fungal lipase-type" evidence="22">
    <location>
        <begin position="647"/>
        <end position="785"/>
    </location>
</feature>
<dbReference type="Pfam" id="PF01764">
    <property type="entry name" value="Lipase_3"/>
    <property type="match status" value="1"/>
</dbReference>
<dbReference type="SUPFAM" id="SSF53474">
    <property type="entry name" value="alpha/beta-Hydrolases"/>
    <property type="match status" value="1"/>
</dbReference>
<dbReference type="GO" id="GO:0046872">
    <property type="term" value="F:metal ion binding"/>
    <property type="evidence" value="ECO:0007669"/>
    <property type="project" value="UniProtKB-KW"/>
</dbReference>
<dbReference type="GO" id="GO:0015031">
    <property type="term" value="P:protein transport"/>
    <property type="evidence" value="ECO:0007669"/>
    <property type="project" value="UniProtKB-KW"/>
</dbReference>
<feature type="region of interest" description="Disordered" evidence="20">
    <location>
        <begin position="478"/>
        <end position="497"/>
    </location>
</feature>
<evidence type="ECO:0000313" key="23">
    <source>
        <dbReference type="EMBL" id="KAJ3138456.1"/>
    </source>
</evidence>
<keyword evidence="14 21" id="KW-1133">Transmembrane helix</keyword>
<keyword evidence="7" id="KW-0597">Phosphoprotein</keyword>
<evidence type="ECO:0000256" key="12">
    <source>
        <dbReference type="ARBA" id="ARBA00022927"/>
    </source>
</evidence>
<dbReference type="InterPro" id="IPR038407">
    <property type="entry name" value="v-SNARE_N_sf"/>
</dbReference>
<evidence type="ECO:0000256" key="13">
    <source>
        <dbReference type="ARBA" id="ARBA00022963"/>
    </source>
</evidence>
<dbReference type="SUPFAM" id="SSF58038">
    <property type="entry name" value="SNARE fusion complex"/>
    <property type="match status" value="1"/>
</dbReference>
<proteinExistence type="inferred from homology"/>
<comment type="catalytic activity">
    <reaction evidence="18">
        <text>a 1,2-diacyl-sn-glycerol + H2O = a 2-acylglycerol + a fatty acid + H(+)</text>
        <dbReference type="Rhea" id="RHEA:33275"/>
        <dbReference type="ChEBI" id="CHEBI:15377"/>
        <dbReference type="ChEBI" id="CHEBI:15378"/>
        <dbReference type="ChEBI" id="CHEBI:17389"/>
        <dbReference type="ChEBI" id="CHEBI:17815"/>
        <dbReference type="ChEBI" id="CHEBI:28868"/>
        <dbReference type="EC" id="3.1.1.116"/>
    </reaction>
    <physiologicalReaction direction="left-to-right" evidence="18">
        <dbReference type="Rhea" id="RHEA:33276"/>
    </physiologicalReaction>
</comment>
<dbReference type="InterPro" id="IPR029058">
    <property type="entry name" value="AB_hydrolase_fold"/>
</dbReference>
<sequence length="923" mass="102969">MSDGSEVFQTYEREYAGLHDAIRTKLSADIPGAPSAEHKKRLINQTIRELEEADEIVCLFPTGAALQSKLQPRVRSFKEEIKSAKKDLSKFQASDREQLLGGSASGANLNDFDGGGSSNQRAKMLQGTERLQEGSRRLEEARQMALDTEAMGIDTLGNLNQQREQILKTKDRLTVADSFITKSQGVLRGMHETLMANKFLTYGIIAALILLILIVVYFKCVSFPALPDRETIKLVLKLRKDSKWINVTSDENGQSASDVANFVLTFHSHMFDSLKIDLYSVSAKLLVPRARHHARGRTDFSEMVDWQWGNYSIAVDLFPLKKRKAFVGHPEPIARLELHFSFTPLLSQGEEIDSVTNLKQYLAKIHIDGTSVESNSEDQSGDDSSSEFSKPVSSAIYNIETRKQFLRASTYREVRESVLSPQSHVSNSGANNILLTSKNSPSGLRMSPEPESLEQPIKPAASPVARSGIFSIPLRSKSIEASSTSPPLSTESRPTATSKLTERAQTLIQKTPTISKPRLISSETRTNMNEVSDLVSSLLKNNFDMPFSRAIKVTQFLYKFENEVSVPRHTGDIIKNVTMLKEAQRFMDHSLVVYGAAFAGFCNGSISLKDNLRSKADEKTAIEDYTKRSISTTRYYIMHDTAVNAIVISVQGTVSGFQLFTDLNADYFPGTFNGINGSVHKGILRSAQAIIDAHFKDIIGWCKSLNVEKIVCTGHSLGAGTASLLAILFTEQLEKLKEGTGNPNFIVIGRCFASPGTATTELAKSCSSFIDCYVMENDIVPRLSFGSFYAFKELMFKASDILDQNLTEAEAFERLQVERTKILEANKDKLGMIPGTVYHLYKTVRRIPRRHQVEKAPLFKEAFKTVALPENEQPERPHYVVEKSLAEYFAYVAPRRHLLNHHMPWQYTKAIAGALQWIVENGQ</sequence>
<dbReference type="SUPFAM" id="SSF47661">
    <property type="entry name" value="t-snare proteins"/>
    <property type="match status" value="1"/>
</dbReference>
<dbReference type="FunFam" id="1.20.5.110:FF:000002">
    <property type="entry name" value="Vesicle transport through interaction with t-SNAREsB"/>
    <property type="match status" value="1"/>
</dbReference>
<evidence type="ECO:0000256" key="11">
    <source>
        <dbReference type="ARBA" id="ARBA00022837"/>
    </source>
</evidence>
<dbReference type="CDD" id="cd00519">
    <property type="entry name" value="Lipase_3"/>
    <property type="match status" value="1"/>
</dbReference>
<dbReference type="AlphaFoldDB" id="A0AAD5TAM0"/>
<evidence type="ECO:0000256" key="14">
    <source>
        <dbReference type="ARBA" id="ARBA00022989"/>
    </source>
</evidence>
<dbReference type="GO" id="GO:0016298">
    <property type="term" value="F:lipase activity"/>
    <property type="evidence" value="ECO:0007669"/>
    <property type="project" value="TreeGrafter"/>
</dbReference>
<comment type="caution">
    <text evidence="23">The sequence shown here is derived from an EMBL/GenBank/DDBJ whole genome shotgun (WGS) entry which is preliminary data.</text>
</comment>
<dbReference type="EC" id="3.1.1.116" evidence="19"/>
<evidence type="ECO:0000256" key="9">
    <source>
        <dbReference type="ARBA" id="ARBA00022723"/>
    </source>
</evidence>
<dbReference type="InterPro" id="IPR002921">
    <property type="entry name" value="Fungal_lipase-type"/>
</dbReference>
<evidence type="ECO:0000259" key="22">
    <source>
        <dbReference type="Pfam" id="PF01764"/>
    </source>
</evidence>
<dbReference type="GO" id="GO:0005737">
    <property type="term" value="C:cytoplasm"/>
    <property type="evidence" value="ECO:0007669"/>
    <property type="project" value="UniProtKB-ARBA"/>
</dbReference>
<feature type="region of interest" description="Disordered" evidence="20">
    <location>
        <begin position="418"/>
        <end position="460"/>
    </location>
</feature>
<dbReference type="Proteomes" id="UP001211907">
    <property type="component" value="Unassembled WGS sequence"/>
</dbReference>
<evidence type="ECO:0000256" key="6">
    <source>
        <dbReference type="ARBA" id="ARBA00022475"/>
    </source>
</evidence>